<keyword evidence="3" id="KW-1185">Reference proteome</keyword>
<reference evidence="3" key="1">
    <citation type="submission" date="2016-01" db="EMBL/GenBank/DDBJ databases">
        <authorList>
            <person name="Mitreva M."/>
            <person name="Pepin K.H."/>
            <person name="Mihindukulasuriya K.A."/>
            <person name="Fulton R."/>
            <person name="Fronick C."/>
            <person name="O'Laughlin M."/>
            <person name="Miner T."/>
            <person name="Herter B."/>
            <person name="Rosa B.A."/>
            <person name="Cordes M."/>
            <person name="Tomlinson C."/>
            <person name="Wollam A."/>
            <person name="Palsikar V.B."/>
            <person name="Mardis E.R."/>
            <person name="Wilson R.K."/>
        </authorList>
    </citation>
    <scope>NUCLEOTIDE SEQUENCE [LARGE SCALE GENOMIC DNA]</scope>
    <source>
        <strain evidence="3">MJR7716</strain>
    </source>
</reference>
<dbReference type="STRING" id="28128.HMPREF3226_00132"/>
<dbReference type="Proteomes" id="UP000070533">
    <property type="component" value="Unassembled WGS sequence"/>
</dbReference>
<dbReference type="PATRIC" id="fig|28128.5.peg.130"/>
<comment type="caution">
    <text evidence="2">The sequence shown here is derived from an EMBL/GenBank/DDBJ whole genome shotgun (WGS) entry which is preliminary data.</text>
</comment>
<protein>
    <submittedName>
        <fullName evidence="2">Uncharacterized protein</fullName>
    </submittedName>
</protein>
<keyword evidence="1" id="KW-1133">Transmembrane helix</keyword>
<sequence length="63" mass="7457">MIVVFYECKDNHFGLNDFRRESKKTTVFSIFNIVLAIIWLILCTFAVVNRLIVADRRFAIVYL</sequence>
<evidence type="ECO:0000256" key="1">
    <source>
        <dbReference type="SAM" id="Phobius"/>
    </source>
</evidence>
<keyword evidence="1" id="KW-0812">Transmembrane</keyword>
<feature type="transmembrane region" description="Helical" evidence="1">
    <location>
        <begin position="27"/>
        <end position="48"/>
    </location>
</feature>
<dbReference type="EMBL" id="LRQG01000002">
    <property type="protein sequence ID" value="KXA45165.1"/>
    <property type="molecule type" value="Genomic_DNA"/>
</dbReference>
<dbReference type="AlphaFoldDB" id="A0A133QQL1"/>
<organism evidence="2 3">
    <name type="scientific">Prevotella corporis</name>
    <dbReference type="NCBI Taxonomy" id="28128"/>
    <lineage>
        <taxon>Bacteria</taxon>
        <taxon>Pseudomonadati</taxon>
        <taxon>Bacteroidota</taxon>
        <taxon>Bacteroidia</taxon>
        <taxon>Bacteroidales</taxon>
        <taxon>Prevotellaceae</taxon>
        <taxon>Prevotella</taxon>
    </lineage>
</organism>
<evidence type="ECO:0000313" key="3">
    <source>
        <dbReference type="Proteomes" id="UP000070533"/>
    </source>
</evidence>
<proteinExistence type="predicted"/>
<keyword evidence="1" id="KW-0472">Membrane</keyword>
<name>A0A133QQL1_9BACT</name>
<accession>A0A133QQL1</accession>
<gene>
    <name evidence="2" type="ORF">HMPREF3226_00132</name>
</gene>
<evidence type="ECO:0000313" key="2">
    <source>
        <dbReference type="EMBL" id="KXA45165.1"/>
    </source>
</evidence>